<dbReference type="PANTHER" id="PTHR30469:SF36">
    <property type="entry name" value="BLL3903 PROTEIN"/>
    <property type="match status" value="1"/>
</dbReference>
<evidence type="ECO:0000256" key="4">
    <source>
        <dbReference type="SAM" id="MobiDB-lite"/>
    </source>
</evidence>
<dbReference type="EMBL" id="JAPKNK010000007">
    <property type="protein sequence ID" value="MCX5570739.1"/>
    <property type="molecule type" value="Genomic_DNA"/>
</dbReference>
<comment type="subcellular location">
    <subcellularLocation>
        <location evidence="1">Cell membrane</location>
    </subcellularLocation>
</comment>
<name>A0A9X3ILJ4_9HYPH</name>
<dbReference type="GO" id="GO:1990281">
    <property type="term" value="C:efflux pump complex"/>
    <property type="evidence" value="ECO:0007669"/>
    <property type="project" value="TreeGrafter"/>
</dbReference>
<evidence type="ECO:0000313" key="8">
    <source>
        <dbReference type="EMBL" id="MCX5570739.1"/>
    </source>
</evidence>
<dbReference type="NCBIfam" id="TIGR01730">
    <property type="entry name" value="RND_mfp"/>
    <property type="match status" value="1"/>
</dbReference>
<dbReference type="Pfam" id="PF25967">
    <property type="entry name" value="RND-MFP_C"/>
    <property type="match status" value="1"/>
</dbReference>
<feature type="domain" description="Multidrug resistance protein MdtA-like C-terminal permuted SH3" evidence="7">
    <location>
        <begin position="341"/>
        <end position="399"/>
    </location>
</feature>
<dbReference type="AlphaFoldDB" id="A0A9X3ILJ4"/>
<dbReference type="Pfam" id="PF25917">
    <property type="entry name" value="BSH_RND"/>
    <property type="match status" value="1"/>
</dbReference>
<evidence type="ECO:0000313" key="9">
    <source>
        <dbReference type="Proteomes" id="UP001144805"/>
    </source>
</evidence>
<evidence type="ECO:0000259" key="7">
    <source>
        <dbReference type="Pfam" id="PF25967"/>
    </source>
</evidence>
<organism evidence="8 9">
    <name type="scientific">Kaistia nematophila</name>
    <dbReference type="NCBI Taxonomy" id="2994654"/>
    <lineage>
        <taxon>Bacteria</taxon>
        <taxon>Pseudomonadati</taxon>
        <taxon>Pseudomonadota</taxon>
        <taxon>Alphaproteobacteria</taxon>
        <taxon>Hyphomicrobiales</taxon>
        <taxon>Kaistiaceae</taxon>
        <taxon>Kaistia</taxon>
    </lineage>
</organism>
<feature type="compositionally biased region" description="Low complexity" evidence="4">
    <location>
        <begin position="273"/>
        <end position="287"/>
    </location>
</feature>
<keyword evidence="3" id="KW-0813">Transport</keyword>
<evidence type="ECO:0000256" key="3">
    <source>
        <dbReference type="ARBA" id="ARBA00022448"/>
    </source>
</evidence>
<protein>
    <submittedName>
        <fullName evidence="8">Efflux RND transporter periplasmic adaptor subunit</fullName>
    </submittedName>
</protein>
<accession>A0A9X3ILJ4</accession>
<feature type="region of interest" description="Disordered" evidence="4">
    <location>
        <begin position="254"/>
        <end position="287"/>
    </location>
</feature>
<feature type="region of interest" description="Disordered" evidence="4">
    <location>
        <begin position="414"/>
        <end position="450"/>
    </location>
</feature>
<feature type="compositionally biased region" description="Low complexity" evidence="4">
    <location>
        <begin position="416"/>
        <end position="427"/>
    </location>
</feature>
<reference evidence="8" key="1">
    <citation type="submission" date="2022-11" db="EMBL/GenBank/DDBJ databases">
        <title>Biodiversity and phylogenetic relationships of bacteria.</title>
        <authorList>
            <person name="Machado R.A.R."/>
            <person name="Bhat A."/>
            <person name="Loulou A."/>
            <person name="Kallel S."/>
        </authorList>
    </citation>
    <scope>NUCLEOTIDE SEQUENCE</scope>
    <source>
        <strain evidence="8">K-TC2</strain>
    </source>
</reference>
<dbReference type="Gene3D" id="1.10.287.470">
    <property type="entry name" value="Helix hairpin bin"/>
    <property type="match status" value="1"/>
</dbReference>
<evidence type="ECO:0000259" key="6">
    <source>
        <dbReference type="Pfam" id="PF25944"/>
    </source>
</evidence>
<dbReference type="InterPro" id="IPR006143">
    <property type="entry name" value="RND_pump_MFP"/>
</dbReference>
<evidence type="ECO:0000259" key="5">
    <source>
        <dbReference type="Pfam" id="PF25917"/>
    </source>
</evidence>
<sequence>MRRSVVLGLAVVVVLGFGVAYKQGLLPAWVDGQVASSGPPASGRGGGTGKAGARNMVPSVTVATAETGNLPVRRSTIGWINSVSSTTVTTQQQGVVTTIAVANGADVKAGDLLVQLDDRAAKATLARDKAALARDQATVVSTKADLKRAQDLVARQVDSAQQLDQAVAAAASAAAVVQLDQANIDADQVVVDDMHITAPHDGRLGAFAITVGSLVQPGTTVVVLTDMDNLEANFTVSDADVGLLRQSLSAGNVPVRVSPSNPPTAAVSGQKAGGDPAQATPAAAAEPAPVPAAQATVDFIDSNINSGSGTMAVRAAVPNRNREFWPGQAVKVEIDLGSHSDVVLVPTVAVQPGQNGSNVFVVKPDQTIDVRQVQLAGIVGDRAGIVSGLEAGDKVVTEGQLSLANGMKVTVRDGKPAAAGAAPANEAPKTDAPQKKSGMPEQVSGSEAKL</sequence>
<dbReference type="Pfam" id="PF25944">
    <property type="entry name" value="Beta-barrel_RND"/>
    <property type="match status" value="1"/>
</dbReference>
<gene>
    <name evidence="8" type="ORF">OSH07_16155</name>
</gene>
<dbReference type="SUPFAM" id="SSF111369">
    <property type="entry name" value="HlyD-like secretion proteins"/>
    <property type="match status" value="1"/>
</dbReference>
<comment type="similarity">
    <text evidence="2">Belongs to the membrane fusion protein (MFP) (TC 8.A.1) family.</text>
</comment>
<dbReference type="Proteomes" id="UP001144805">
    <property type="component" value="Unassembled WGS sequence"/>
</dbReference>
<dbReference type="PANTHER" id="PTHR30469">
    <property type="entry name" value="MULTIDRUG RESISTANCE PROTEIN MDTA"/>
    <property type="match status" value="1"/>
</dbReference>
<dbReference type="GO" id="GO:0015562">
    <property type="term" value="F:efflux transmembrane transporter activity"/>
    <property type="evidence" value="ECO:0007669"/>
    <property type="project" value="TreeGrafter"/>
</dbReference>
<evidence type="ECO:0000256" key="2">
    <source>
        <dbReference type="ARBA" id="ARBA00009477"/>
    </source>
</evidence>
<dbReference type="Gene3D" id="2.40.30.170">
    <property type="match status" value="1"/>
</dbReference>
<dbReference type="InterPro" id="IPR058627">
    <property type="entry name" value="MdtA-like_C"/>
</dbReference>
<dbReference type="Gene3D" id="2.40.420.20">
    <property type="match status" value="1"/>
</dbReference>
<proteinExistence type="inferred from homology"/>
<comment type="caution">
    <text evidence="8">The sequence shown here is derived from an EMBL/GenBank/DDBJ whole genome shotgun (WGS) entry which is preliminary data.</text>
</comment>
<evidence type="ECO:0000256" key="1">
    <source>
        <dbReference type="ARBA" id="ARBA00004236"/>
    </source>
</evidence>
<dbReference type="InterPro" id="IPR058626">
    <property type="entry name" value="MdtA-like_b-barrel"/>
</dbReference>
<feature type="domain" description="Multidrug resistance protein MdtA-like barrel-sandwich hybrid" evidence="5">
    <location>
        <begin position="86"/>
        <end position="225"/>
    </location>
</feature>
<dbReference type="InterPro" id="IPR058625">
    <property type="entry name" value="MdtA-like_BSH"/>
</dbReference>
<feature type="domain" description="Multidrug resistance protein MdtA-like beta-barrel" evidence="6">
    <location>
        <begin position="233"/>
        <end position="337"/>
    </location>
</feature>
<keyword evidence="9" id="KW-1185">Reference proteome</keyword>
<dbReference type="Gene3D" id="2.40.50.100">
    <property type="match status" value="1"/>
</dbReference>
<dbReference type="RefSeq" id="WP_266339711.1">
    <property type="nucleotide sequence ID" value="NZ_JAPKNK010000007.1"/>
</dbReference>